<evidence type="ECO:0000256" key="1">
    <source>
        <dbReference type="ARBA" id="ARBA00001946"/>
    </source>
</evidence>
<evidence type="ECO:0000256" key="8">
    <source>
        <dbReference type="ARBA" id="ARBA00023136"/>
    </source>
</evidence>
<dbReference type="CDD" id="cd13956">
    <property type="entry name" value="PT_UbiA"/>
    <property type="match status" value="1"/>
</dbReference>
<evidence type="ECO:0000256" key="6">
    <source>
        <dbReference type="ARBA" id="ARBA00022692"/>
    </source>
</evidence>
<keyword evidence="4" id="KW-1003">Cell membrane</keyword>
<keyword evidence="6 9" id="KW-0812">Transmembrane</keyword>
<evidence type="ECO:0000256" key="2">
    <source>
        <dbReference type="ARBA" id="ARBA00004141"/>
    </source>
</evidence>
<dbReference type="Gene3D" id="1.20.120.1780">
    <property type="entry name" value="UbiA prenyltransferase"/>
    <property type="match status" value="1"/>
</dbReference>
<keyword evidence="7 9" id="KW-1133">Transmembrane helix</keyword>
<evidence type="ECO:0000256" key="7">
    <source>
        <dbReference type="ARBA" id="ARBA00022989"/>
    </source>
</evidence>
<feature type="transmembrane region" description="Helical" evidence="9">
    <location>
        <begin position="112"/>
        <end position="130"/>
    </location>
</feature>
<feature type="transmembrane region" description="Helical" evidence="9">
    <location>
        <begin position="259"/>
        <end position="280"/>
    </location>
</feature>
<gene>
    <name evidence="10" type="ORF">DAMNIGENAA_36420</name>
</gene>
<dbReference type="GO" id="GO:0016765">
    <property type="term" value="F:transferase activity, transferring alkyl or aryl (other than methyl) groups"/>
    <property type="evidence" value="ECO:0007669"/>
    <property type="project" value="InterPro"/>
</dbReference>
<evidence type="ECO:0008006" key="12">
    <source>
        <dbReference type="Google" id="ProtNLM"/>
    </source>
</evidence>
<evidence type="ECO:0000256" key="9">
    <source>
        <dbReference type="SAM" id="Phobius"/>
    </source>
</evidence>
<dbReference type="InterPro" id="IPR000537">
    <property type="entry name" value="UbiA_prenyltransferase"/>
</dbReference>
<protein>
    <recommendedName>
        <fullName evidence="12">Ubiquinone biosynthesis protein UbiA</fullName>
    </recommendedName>
</protein>
<keyword evidence="8 9" id="KW-0472">Membrane</keyword>
<dbReference type="Proteomes" id="UP001144372">
    <property type="component" value="Unassembled WGS sequence"/>
</dbReference>
<dbReference type="GO" id="GO:0005886">
    <property type="term" value="C:plasma membrane"/>
    <property type="evidence" value="ECO:0007669"/>
    <property type="project" value="TreeGrafter"/>
</dbReference>
<name>A0A9W6LAF7_9BACT</name>
<comment type="subcellular location">
    <subcellularLocation>
        <location evidence="2">Membrane</location>
        <topology evidence="2">Multi-pass membrane protein</topology>
    </subcellularLocation>
</comment>
<proteinExistence type="inferred from homology"/>
<feature type="transmembrane region" description="Helical" evidence="9">
    <location>
        <begin position="136"/>
        <end position="156"/>
    </location>
</feature>
<organism evidence="10 11">
    <name type="scientific">Desulforhabdus amnigena</name>
    <dbReference type="NCBI Taxonomy" id="40218"/>
    <lineage>
        <taxon>Bacteria</taxon>
        <taxon>Pseudomonadati</taxon>
        <taxon>Thermodesulfobacteriota</taxon>
        <taxon>Syntrophobacteria</taxon>
        <taxon>Syntrophobacterales</taxon>
        <taxon>Syntrophobacteraceae</taxon>
        <taxon>Desulforhabdus</taxon>
    </lineage>
</organism>
<dbReference type="EMBL" id="BSDR01000001">
    <property type="protein sequence ID" value="GLI36209.1"/>
    <property type="molecule type" value="Genomic_DNA"/>
</dbReference>
<keyword evidence="5" id="KW-0808">Transferase</keyword>
<comment type="caution">
    <text evidence="10">The sequence shown here is derived from an EMBL/GenBank/DDBJ whole genome shotgun (WGS) entry which is preliminary data.</text>
</comment>
<evidence type="ECO:0000256" key="5">
    <source>
        <dbReference type="ARBA" id="ARBA00022679"/>
    </source>
</evidence>
<reference evidence="10" key="1">
    <citation type="submission" date="2022-12" db="EMBL/GenBank/DDBJ databases">
        <title>Reference genome sequencing for broad-spectrum identification of bacterial and archaeal isolates by mass spectrometry.</title>
        <authorList>
            <person name="Sekiguchi Y."/>
            <person name="Tourlousse D.M."/>
        </authorList>
    </citation>
    <scope>NUCLEOTIDE SEQUENCE</scope>
    <source>
        <strain evidence="10">ASRB1</strain>
    </source>
</reference>
<feature type="transmembrane region" description="Helical" evidence="9">
    <location>
        <begin position="231"/>
        <end position="252"/>
    </location>
</feature>
<keyword evidence="11" id="KW-1185">Reference proteome</keyword>
<dbReference type="Pfam" id="PF01040">
    <property type="entry name" value="UbiA"/>
    <property type="match status" value="1"/>
</dbReference>
<evidence type="ECO:0000313" key="10">
    <source>
        <dbReference type="EMBL" id="GLI36209.1"/>
    </source>
</evidence>
<dbReference type="InterPro" id="IPR044878">
    <property type="entry name" value="UbiA_sf"/>
</dbReference>
<accession>A0A9W6LAF7</accession>
<evidence type="ECO:0000256" key="3">
    <source>
        <dbReference type="ARBA" id="ARBA00005985"/>
    </source>
</evidence>
<dbReference type="PANTHER" id="PTHR11048:SF28">
    <property type="entry name" value="4-HYDROXYBENZOATE POLYPRENYLTRANSFERASE, MITOCHONDRIAL"/>
    <property type="match status" value="1"/>
</dbReference>
<feature type="transmembrane region" description="Helical" evidence="9">
    <location>
        <begin position="48"/>
        <end position="68"/>
    </location>
</feature>
<evidence type="ECO:0000256" key="4">
    <source>
        <dbReference type="ARBA" id="ARBA00022475"/>
    </source>
</evidence>
<dbReference type="Gene3D" id="1.10.357.140">
    <property type="entry name" value="UbiA prenyltransferase"/>
    <property type="match status" value="1"/>
</dbReference>
<dbReference type="RefSeq" id="WP_281796443.1">
    <property type="nucleotide sequence ID" value="NZ_BSDR01000001.1"/>
</dbReference>
<comment type="similarity">
    <text evidence="3">Belongs to the UbiA prenyltransferase family.</text>
</comment>
<dbReference type="AlphaFoldDB" id="A0A9W6LAF7"/>
<dbReference type="PANTHER" id="PTHR11048">
    <property type="entry name" value="PRENYLTRANSFERASES"/>
    <property type="match status" value="1"/>
</dbReference>
<feature type="transmembrane region" description="Helical" evidence="9">
    <location>
        <begin position="168"/>
        <end position="195"/>
    </location>
</feature>
<comment type="cofactor">
    <cofactor evidence="1">
        <name>Mg(2+)</name>
        <dbReference type="ChEBI" id="CHEBI:18420"/>
    </cofactor>
</comment>
<sequence length="312" mass="33956">MNTTSMANHSGLSRIKLFMALSRTPHGLLDMATPGLAAVLWLGAMPPLMVTFLGLLTAFAGYTAVYALNDVVDYKVDREKIRELGIPWSENDLDAVYARHPLAQGLLSLKEGILWTVAWGAVALMGAYTLNPTCALVFVGGCVAEAVYCLMLRVSYFRTLVSGGVKTAGAIAAVFAVVPNPSLLFLLCLFLWLFFWEIGGQNVPNDWSDVNEDRDLDAETIPVRFGAEGTARIILCSLALAILLSLLLFWVTPAELSPLYLAGALACGVFLLLIPAYKLYKGRTSKYAAALFNRASYYPLTMLMVVCLSSFF</sequence>
<evidence type="ECO:0000313" key="11">
    <source>
        <dbReference type="Proteomes" id="UP001144372"/>
    </source>
</evidence>
<dbReference type="InterPro" id="IPR039653">
    <property type="entry name" value="Prenyltransferase"/>
</dbReference>